<keyword evidence="2" id="KW-0472">Membrane</keyword>
<dbReference type="WBParaSite" id="PSU_v2.g4822.t1">
    <property type="protein sequence ID" value="PSU_v2.g4822.t1"/>
    <property type="gene ID" value="PSU_v2.g4822"/>
</dbReference>
<sequence length="152" mass="16861">MLVIALSIVIAVSLMTTVILGTRLMRKAYEKRFAKNVKRHIDVLPRKKEPEPFPTESNILSFTLLERFYAAHPPQLSLPYKMAQTDAYVKSLPSLSFTPLPPLYEEIDLSSPTKIIVSISPPPSYPPSSPSSPPSSKIGENNENGKIVTQIV</sequence>
<feature type="region of interest" description="Disordered" evidence="1">
    <location>
        <begin position="120"/>
        <end position="152"/>
    </location>
</feature>
<name>A0A914YXJ0_9BILA</name>
<evidence type="ECO:0000313" key="3">
    <source>
        <dbReference type="Proteomes" id="UP000887577"/>
    </source>
</evidence>
<reference evidence="4" key="1">
    <citation type="submission" date="2022-11" db="UniProtKB">
        <authorList>
            <consortium name="WormBaseParasite"/>
        </authorList>
    </citation>
    <scope>IDENTIFICATION</scope>
</reference>
<keyword evidence="2" id="KW-1133">Transmembrane helix</keyword>
<evidence type="ECO:0000256" key="1">
    <source>
        <dbReference type="SAM" id="MobiDB-lite"/>
    </source>
</evidence>
<feature type="transmembrane region" description="Helical" evidence="2">
    <location>
        <begin position="6"/>
        <end position="25"/>
    </location>
</feature>
<organism evidence="3 4">
    <name type="scientific">Panagrolaimus superbus</name>
    <dbReference type="NCBI Taxonomy" id="310955"/>
    <lineage>
        <taxon>Eukaryota</taxon>
        <taxon>Metazoa</taxon>
        <taxon>Ecdysozoa</taxon>
        <taxon>Nematoda</taxon>
        <taxon>Chromadorea</taxon>
        <taxon>Rhabditida</taxon>
        <taxon>Tylenchina</taxon>
        <taxon>Panagrolaimomorpha</taxon>
        <taxon>Panagrolaimoidea</taxon>
        <taxon>Panagrolaimidae</taxon>
        <taxon>Panagrolaimus</taxon>
    </lineage>
</organism>
<evidence type="ECO:0000256" key="2">
    <source>
        <dbReference type="SAM" id="Phobius"/>
    </source>
</evidence>
<feature type="compositionally biased region" description="Pro residues" evidence="1">
    <location>
        <begin position="120"/>
        <end position="133"/>
    </location>
</feature>
<keyword evidence="2" id="KW-0812">Transmembrane</keyword>
<proteinExistence type="predicted"/>
<dbReference type="AlphaFoldDB" id="A0A914YXJ0"/>
<protein>
    <submittedName>
        <fullName evidence="4">Uncharacterized protein</fullName>
    </submittedName>
</protein>
<evidence type="ECO:0000313" key="4">
    <source>
        <dbReference type="WBParaSite" id="PSU_v2.g4822.t1"/>
    </source>
</evidence>
<dbReference type="Proteomes" id="UP000887577">
    <property type="component" value="Unplaced"/>
</dbReference>
<keyword evidence="3" id="KW-1185">Reference proteome</keyword>
<accession>A0A914YXJ0</accession>